<evidence type="ECO:0000313" key="2">
    <source>
        <dbReference type="EMBL" id="PUZ66094.1"/>
    </source>
</evidence>
<gene>
    <name evidence="2" type="ORF">GQ55_3G279000</name>
</gene>
<feature type="compositionally biased region" description="Low complexity" evidence="1">
    <location>
        <begin position="29"/>
        <end position="43"/>
    </location>
</feature>
<feature type="region of interest" description="Disordered" evidence="1">
    <location>
        <begin position="162"/>
        <end position="183"/>
    </location>
</feature>
<name>A0A2T7EE40_9POAL</name>
<accession>A0A2T7EE40</accession>
<feature type="compositionally biased region" description="Basic and acidic residues" evidence="1">
    <location>
        <begin position="218"/>
        <end position="233"/>
    </location>
</feature>
<protein>
    <submittedName>
        <fullName evidence="2">Uncharacterized protein</fullName>
    </submittedName>
</protein>
<keyword evidence="3" id="KW-1185">Reference proteome</keyword>
<sequence length="297" mass="32957">MASVKFSNLVDPSVPFSPPSLRRSEQAWPPSQSSISSSIHLFHSPPPSHRRSEQRLLVAPWGTASLAPCAALCFDSTAFLDRRRGSRMACGVMAGEPARTQKRARDSLDGKTCLRDSFAAVEASVVPAPGQQRLQERMKAELEAVRELHKKAVLLCRGAGRSGAAPAAKGDARFSTAGPRREASLEAATKRRKMEVAHQIKKPVKQQPRVQRATAPRLQERKTKKTDEEVQRTRRMEEIARAREECRRQVLEMEMAALPDETIYPQDLEELGIADEYVVTRTRSQALSQDRILVGAA</sequence>
<evidence type="ECO:0000313" key="3">
    <source>
        <dbReference type="Proteomes" id="UP000244336"/>
    </source>
</evidence>
<dbReference type="Gramene" id="PUZ66094">
    <property type="protein sequence ID" value="PUZ66094"/>
    <property type="gene ID" value="GQ55_3G279000"/>
</dbReference>
<dbReference type="EMBL" id="CM009751">
    <property type="protein sequence ID" value="PUZ66094.1"/>
    <property type="molecule type" value="Genomic_DNA"/>
</dbReference>
<feature type="region of interest" description="Disordered" evidence="1">
    <location>
        <begin position="201"/>
        <end position="233"/>
    </location>
</feature>
<dbReference type="AlphaFoldDB" id="A0A2T7EE40"/>
<feature type="region of interest" description="Disordered" evidence="1">
    <location>
        <begin position="1"/>
        <end position="49"/>
    </location>
</feature>
<proteinExistence type="predicted"/>
<dbReference type="OrthoDB" id="696789at2759"/>
<evidence type="ECO:0000256" key="1">
    <source>
        <dbReference type="SAM" id="MobiDB-lite"/>
    </source>
</evidence>
<reference evidence="2 3" key="1">
    <citation type="submission" date="2018-04" db="EMBL/GenBank/DDBJ databases">
        <title>WGS assembly of Panicum hallii var. hallii HAL2.</title>
        <authorList>
            <person name="Lovell J."/>
            <person name="Jenkins J."/>
            <person name="Lowry D."/>
            <person name="Mamidi S."/>
            <person name="Sreedasyam A."/>
            <person name="Weng X."/>
            <person name="Barry K."/>
            <person name="Bonette J."/>
            <person name="Campitelli B."/>
            <person name="Daum C."/>
            <person name="Gordon S."/>
            <person name="Gould B."/>
            <person name="Lipzen A."/>
            <person name="MacQueen A."/>
            <person name="Palacio-Mejia J."/>
            <person name="Plott C."/>
            <person name="Shakirov E."/>
            <person name="Shu S."/>
            <person name="Yoshinaga Y."/>
            <person name="Zane M."/>
            <person name="Rokhsar D."/>
            <person name="Grimwood J."/>
            <person name="Schmutz J."/>
            <person name="Juenger T."/>
        </authorList>
    </citation>
    <scope>NUCLEOTIDE SEQUENCE [LARGE SCALE GENOMIC DNA]</scope>
    <source>
        <strain evidence="3">cv. HAL2</strain>
    </source>
</reference>
<dbReference type="Proteomes" id="UP000244336">
    <property type="component" value="Chromosome 3"/>
</dbReference>
<organism evidence="2 3">
    <name type="scientific">Panicum hallii var. hallii</name>
    <dbReference type="NCBI Taxonomy" id="1504633"/>
    <lineage>
        <taxon>Eukaryota</taxon>
        <taxon>Viridiplantae</taxon>
        <taxon>Streptophyta</taxon>
        <taxon>Embryophyta</taxon>
        <taxon>Tracheophyta</taxon>
        <taxon>Spermatophyta</taxon>
        <taxon>Magnoliopsida</taxon>
        <taxon>Liliopsida</taxon>
        <taxon>Poales</taxon>
        <taxon>Poaceae</taxon>
        <taxon>PACMAD clade</taxon>
        <taxon>Panicoideae</taxon>
        <taxon>Panicodae</taxon>
        <taxon>Paniceae</taxon>
        <taxon>Panicinae</taxon>
        <taxon>Panicum</taxon>
        <taxon>Panicum sect. Panicum</taxon>
    </lineage>
</organism>